<reference evidence="5 6" key="1">
    <citation type="journal article" date="2020" name="Nat. Commun.">
        <title>Genome of Tripterygium wilfordii and identification of cytochrome P450 involved in triptolide biosynthesis.</title>
        <authorList>
            <person name="Tu L."/>
            <person name="Su P."/>
            <person name="Zhang Z."/>
            <person name="Gao L."/>
            <person name="Wang J."/>
            <person name="Hu T."/>
            <person name="Zhou J."/>
            <person name="Zhang Y."/>
            <person name="Zhao Y."/>
            <person name="Liu Y."/>
            <person name="Song Y."/>
            <person name="Tong Y."/>
            <person name="Lu Y."/>
            <person name="Yang J."/>
            <person name="Xu C."/>
            <person name="Jia M."/>
            <person name="Peters R.J."/>
            <person name="Huang L."/>
            <person name="Gao W."/>
        </authorList>
    </citation>
    <scope>NUCLEOTIDE SEQUENCE [LARGE SCALE GENOMIC DNA]</scope>
    <source>
        <strain evidence="6">cv. XIE 37</strain>
        <tissue evidence="5">Leaf</tissue>
    </source>
</reference>
<keyword evidence="1 2" id="KW-0175">Coiled coil</keyword>
<feature type="region of interest" description="Disordered" evidence="3">
    <location>
        <begin position="733"/>
        <end position="752"/>
    </location>
</feature>
<feature type="compositionally biased region" description="Polar residues" evidence="3">
    <location>
        <begin position="663"/>
        <end position="709"/>
    </location>
</feature>
<feature type="coiled-coil region" evidence="2">
    <location>
        <begin position="387"/>
        <end position="442"/>
    </location>
</feature>
<protein>
    <recommendedName>
        <fullName evidence="4">NAB domain-containing protein</fullName>
    </recommendedName>
</protein>
<name>A0A7J7D249_TRIWF</name>
<proteinExistence type="predicted"/>
<feature type="compositionally biased region" description="Low complexity" evidence="3">
    <location>
        <begin position="167"/>
        <end position="178"/>
    </location>
</feature>
<evidence type="ECO:0000313" key="5">
    <source>
        <dbReference type="EMBL" id="KAF5740146.1"/>
    </source>
</evidence>
<feature type="region of interest" description="Disordered" evidence="3">
    <location>
        <begin position="304"/>
        <end position="336"/>
    </location>
</feature>
<feature type="domain" description="NAB" evidence="4">
    <location>
        <begin position="10"/>
        <end position="90"/>
    </location>
</feature>
<feature type="region of interest" description="Disordered" evidence="3">
    <location>
        <begin position="268"/>
        <end position="289"/>
    </location>
</feature>
<feature type="region of interest" description="Disordered" evidence="3">
    <location>
        <begin position="162"/>
        <end position="182"/>
    </location>
</feature>
<dbReference type="OrthoDB" id="616075at2759"/>
<dbReference type="Proteomes" id="UP000593562">
    <property type="component" value="Unassembled WGS sequence"/>
</dbReference>
<dbReference type="InParanoid" id="A0A7J7D249"/>
<evidence type="ECO:0000313" key="6">
    <source>
        <dbReference type="Proteomes" id="UP000593562"/>
    </source>
</evidence>
<feature type="compositionally biased region" description="Basic and acidic residues" evidence="3">
    <location>
        <begin position="733"/>
        <end position="747"/>
    </location>
</feature>
<dbReference type="InterPro" id="IPR056889">
    <property type="entry name" value="NET2A-D/KIP1-like_C"/>
</dbReference>
<dbReference type="EMBL" id="JAAARO010000011">
    <property type="protein sequence ID" value="KAF5740146.1"/>
    <property type="molecule type" value="Genomic_DNA"/>
</dbReference>
<feature type="coiled-coil region" evidence="2">
    <location>
        <begin position="182"/>
        <end position="209"/>
    </location>
</feature>
<dbReference type="InterPro" id="IPR056888">
    <property type="entry name" value="NET2A-D/KIP1-like_dom"/>
</dbReference>
<evidence type="ECO:0000256" key="1">
    <source>
        <dbReference type="ARBA" id="ARBA00023054"/>
    </source>
</evidence>
<dbReference type="FunCoup" id="A0A7J7D249">
    <property type="interactions" value="75"/>
</dbReference>
<evidence type="ECO:0000256" key="2">
    <source>
        <dbReference type="SAM" id="Coils"/>
    </source>
</evidence>
<keyword evidence="6" id="KW-1185">Reference proteome</keyword>
<feature type="region of interest" description="Disordered" evidence="3">
    <location>
        <begin position="489"/>
        <end position="528"/>
    </location>
</feature>
<feature type="compositionally biased region" description="Basic and acidic residues" evidence="3">
    <location>
        <begin position="490"/>
        <end position="523"/>
    </location>
</feature>
<dbReference type="Pfam" id="PF24918">
    <property type="entry name" value="NET2A_C"/>
    <property type="match status" value="1"/>
</dbReference>
<dbReference type="AlphaFoldDB" id="A0A7J7D249"/>
<evidence type="ECO:0000256" key="3">
    <source>
        <dbReference type="SAM" id="MobiDB-lite"/>
    </source>
</evidence>
<organism evidence="5 6">
    <name type="scientific">Tripterygium wilfordii</name>
    <name type="common">Thunder God vine</name>
    <dbReference type="NCBI Taxonomy" id="458696"/>
    <lineage>
        <taxon>Eukaryota</taxon>
        <taxon>Viridiplantae</taxon>
        <taxon>Streptophyta</taxon>
        <taxon>Embryophyta</taxon>
        <taxon>Tracheophyta</taxon>
        <taxon>Spermatophyta</taxon>
        <taxon>Magnoliopsida</taxon>
        <taxon>eudicotyledons</taxon>
        <taxon>Gunneridae</taxon>
        <taxon>Pentapetalae</taxon>
        <taxon>rosids</taxon>
        <taxon>fabids</taxon>
        <taxon>Celastrales</taxon>
        <taxon>Celastraceae</taxon>
        <taxon>Tripterygium</taxon>
    </lineage>
</organism>
<dbReference type="PANTHER" id="PTHR31631:SF3">
    <property type="entry name" value="PROTEIN NETWORKED 2B"/>
    <property type="match status" value="1"/>
</dbReference>
<sequence>MLHRAASNAYSWWWASHIRTKQSKWLEQNLQDMEEKVGETLKIINNDGDSFAQRAEMYYRKRPELINYVEECYRSYRALAERYDHLSRDLQRANRTIATVYPEQVQFAIDDEDEQNLSTTSTSFNIADKPSEPIPKPSIPKVPKMKKDFRIPSMLLSRKGQQLKRNASTAKAATPPSSGLTKNEALEELDKLQKEILTLQTEREFVKSSYERGYEKFCEIENQITEMQGRVCSLQDEFGIGTAIEDNEARTLMASTALNSCKKTLDQLKEKEDQSAEEAEMEHERAQEAQEKFQALRRKFLPKQTEQEEAVAESRHEGSRLANFSQESNSEEPEKHDLELLRKKIKEQLDVESDSTITVSQLAEKIDGLVNTVVTLETAVSSQAALVERLRTETDELQAHIRTLEEDKESLIEGSENTNKKLKELEDELQRVKSLNRSFKDQNNSLQVHFTEAICNIDHLSGKLHNVKLDEEVENVGLFQEMKVSPVSKPVDEVKNHGDKLAPADDSKVSQDTNIEKEEKKEISSISDSVKGVGEDDIAYPSITKHDFVSKNRTDLSQDDKNDNKDLPGTEASSIDIKLEEMGSEEEEGQPNWRQLYLNGLEDREKLLLDDYSSVLHNYKEVKRKLADVEKKNRDGFFELAMQMRELKNAIASRDEEIRSLRQKQSSPNINMGGQWSSHSHQEGTPESITQVASSPESNISSLTSNQQPPYYMLGEQRVESGERTDKLDAAGELKRSAKEEERETKIQHFHSVPSPVEEKFRSEIDELLEENLEFWLRFSTSFHQIRKFQTSIHDLKAELLQLKDGRKQEGSGKNESLTSVARPIYKHLREIETELSLWLENNSVMKDEMQGRYDSLCNIQEEISTVSSGPEKTEITEYKAAKFQGEVLNMKQENRKVTDELHAGLDKVRAMQLEVETTLAKLDEDFGISASKQNPNIRSSSLRARIPLRSFLFGMKLKKQRQQKASLFSCMSPALQKQYSTLAEVGVPQSR</sequence>
<feature type="region of interest" description="Disordered" evidence="3">
    <location>
        <begin position="123"/>
        <end position="143"/>
    </location>
</feature>
<feature type="region of interest" description="Disordered" evidence="3">
    <location>
        <begin position="658"/>
        <end position="711"/>
    </location>
</feature>
<comment type="caution">
    <text evidence="5">The sequence shown here is derived from an EMBL/GenBank/DDBJ whole genome shotgun (WGS) entry which is preliminary data.</text>
</comment>
<gene>
    <name evidence="5" type="ORF">HS088_TW11G00212</name>
</gene>
<feature type="compositionally biased region" description="Basic and acidic residues" evidence="3">
    <location>
        <begin position="554"/>
        <end position="568"/>
    </location>
</feature>
<accession>A0A7J7D249</accession>
<dbReference type="GO" id="GO:0003779">
    <property type="term" value="F:actin binding"/>
    <property type="evidence" value="ECO:0007669"/>
    <property type="project" value="InterPro"/>
</dbReference>
<dbReference type="Pfam" id="PF25014">
    <property type="entry name" value="NET2A"/>
    <property type="match status" value="1"/>
</dbReference>
<dbReference type="PANTHER" id="PTHR31631">
    <property type="entry name" value="PROTEIN NETWORKED 2D"/>
    <property type="match status" value="1"/>
</dbReference>
<evidence type="ECO:0000259" key="4">
    <source>
        <dbReference type="PROSITE" id="PS51774"/>
    </source>
</evidence>
<dbReference type="InterPro" id="IPR011684">
    <property type="entry name" value="NAB"/>
</dbReference>
<dbReference type="Pfam" id="PF07765">
    <property type="entry name" value="KIP1"/>
    <property type="match status" value="1"/>
</dbReference>
<dbReference type="PROSITE" id="PS51774">
    <property type="entry name" value="NAB"/>
    <property type="match status" value="1"/>
</dbReference>
<feature type="region of interest" description="Disordered" evidence="3">
    <location>
        <begin position="554"/>
        <end position="575"/>
    </location>
</feature>